<feature type="active site" description="Proton acceptor; specific for D-alanine" evidence="5">
    <location>
        <position position="39"/>
    </location>
</feature>
<dbReference type="NCBIfam" id="TIGR00492">
    <property type="entry name" value="alr"/>
    <property type="match status" value="1"/>
</dbReference>
<dbReference type="InterPro" id="IPR003442">
    <property type="entry name" value="T6A_TsaE"/>
</dbReference>
<dbReference type="Gene3D" id="3.20.20.10">
    <property type="entry name" value="Alanine racemase"/>
    <property type="match status" value="1"/>
</dbReference>
<evidence type="ECO:0000256" key="5">
    <source>
        <dbReference type="HAMAP-Rule" id="MF_01201"/>
    </source>
</evidence>
<dbReference type="InterPro" id="IPR027417">
    <property type="entry name" value="P-loop_NTPase"/>
</dbReference>
<feature type="binding site" evidence="5">
    <location>
        <position position="167"/>
    </location>
    <ligand>
        <name>substrate</name>
    </ligand>
</feature>
<dbReference type="PRINTS" id="PR00992">
    <property type="entry name" value="ALARACEMASE"/>
</dbReference>
<reference evidence="8 9" key="1">
    <citation type="journal article" date="2019" name="Int. J. Syst. Evol. Microbiol.">
        <title>The Global Catalogue of Microorganisms (GCM) 10K type strain sequencing project: providing services to taxonomists for standard genome sequencing and annotation.</title>
        <authorList>
            <consortium name="The Broad Institute Genomics Platform"/>
            <consortium name="The Broad Institute Genome Sequencing Center for Infectious Disease"/>
            <person name="Wu L."/>
            <person name="Ma J."/>
        </authorList>
    </citation>
    <scope>NUCLEOTIDE SEQUENCE [LARGE SCALE GENOMIC DNA]</scope>
    <source>
        <strain evidence="8 9">JCM 15900</strain>
    </source>
</reference>
<dbReference type="PROSITE" id="PS00395">
    <property type="entry name" value="ALANINE_RACEMASE"/>
    <property type="match status" value="1"/>
</dbReference>
<dbReference type="InterPro" id="IPR011079">
    <property type="entry name" value="Ala_racemase_C"/>
</dbReference>
<dbReference type="Gene3D" id="2.40.37.10">
    <property type="entry name" value="Lyase, Ornithine Decarboxylase, Chain A, domain 1"/>
    <property type="match status" value="1"/>
</dbReference>
<feature type="region of interest" description="Disordered" evidence="6">
    <location>
        <begin position="620"/>
        <end position="671"/>
    </location>
</feature>
<dbReference type="Pfam" id="PF00842">
    <property type="entry name" value="Ala_racemase_C"/>
    <property type="match status" value="1"/>
</dbReference>
<dbReference type="SMART" id="SM01005">
    <property type="entry name" value="Ala_racemase_C"/>
    <property type="match status" value="1"/>
</dbReference>
<dbReference type="NCBIfam" id="TIGR00150">
    <property type="entry name" value="T6A_YjeE"/>
    <property type="match status" value="1"/>
</dbReference>
<dbReference type="InterPro" id="IPR001608">
    <property type="entry name" value="Ala_racemase_N"/>
</dbReference>
<dbReference type="InterPro" id="IPR009006">
    <property type="entry name" value="Ala_racemase/Decarboxylase_C"/>
</dbReference>
<dbReference type="SUPFAM" id="SSF50621">
    <property type="entry name" value="Alanine racemase C-terminal domain-like"/>
    <property type="match status" value="1"/>
</dbReference>
<comment type="pathway">
    <text evidence="5">Amino-acid biosynthesis; D-alanine biosynthesis; D-alanine from L-alanine: step 1/1.</text>
</comment>
<comment type="similarity">
    <text evidence="5">Belongs to the alanine racemase family.</text>
</comment>
<dbReference type="Proteomes" id="UP001500984">
    <property type="component" value="Unassembled WGS sequence"/>
</dbReference>
<feature type="modified residue" description="N6-(pyridoxal phosphate)lysine" evidence="5">
    <location>
        <position position="39"/>
    </location>
</feature>
<feature type="active site" description="Proton acceptor; specific for L-alanine" evidence="5">
    <location>
        <position position="311"/>
    </location>
</feature>
<comment type="function">
    <text evidence="4">Required for the formation of a threonylcarbamoyl group on adenosine at position 37 (t(6)A37) in tRNAs that read codons beginning with adenine. Is involved in the transfer of the threonylcarbamoyl moiety of threonylcarbamoyl-AMP (TC-AMP) to the N6 group of A37, together with TsaD and TsaB. TsaE seems to play an indirect role in the t(6)A biosynthesis pathway, possibly in regulating the core enzymatic function of TsaD.</text>
</comment>
<evidence type="ECO:0000313" key="9">
    <source>
        <dbReference type="Proteomes" id="UP001500984"/>
    </source>
</evidence>
<comment type="catalytic activity">
    <reaction evidence="5">
        <text>L-alanine = D-alanine</text>
        <dbReference type="Rhea" id="RHEA:20249"/>
        <dbReference type="ChEBI" id="CHEBI:57416"/>
        <dbReference type="ChEBI" id="CHEBI:57972"/>
        <dbReference type="EC" id="5.1.1.1"/>
    </reaction>
</comment>
<dbReference type="EMBL" id="BAAAPZ010000018">
    <property type="protein sequence ID" value="GAA2104967.1"/>
    <property type="molecule type" value="Genomic_DNA"/>
</dbReference>
<dbReference type="Pfam" id="PF01168">
    <property type="entry name" value="Ala_racemase_N"/>
    <property type="match status" value="1"/>
</dbReference>
<dbReference type="SUPFAM" id="SSF51419">
    <property type="entry name" value="PLP-binding barrel"/>
    <property type="match status" value="1"/>
</dbReference>
<name>A0ABN2X4M6_9MICO</name>
<dbReference type="InterPro" id="IPR000821">
    <property type="entry name" value="Ala_racemase"/>
</dbReference>
<dbReference type="SUPFAM" id="SSF52540">
    <property type="entry name" value="P-loop containing nucleoside triphosphate hydrolases"/>
    <property type="match status" value="1"/>
</dbReference>
<feature type="region of interest" description="Disordered" evidence="6">
    <location>
        <begin position="694"/>
        <end position="721"/>
    </location>
</feature>
<evidence type="ECO:0000256" key="4">
    <source>
        <dbReference type="ARBA" id="ARBA00024908"/>
    </source>
</evidence>
<keyword evidence="2 5" id="KW-0663">Pyridoxal phosphate</keyword>
<sequence>MSASAPSVLRARIDARALTENVRALRAQVGQRRLMCVVKADAYGHGLAQTVPALLRGGVRDLGAATLAEALEVHTLLLDLQSAVGTPGARQQPEAGDEEPSETLPAAGDVRILFWLHDSRTDLAPALRADIEVGCSTAEGVRRAAEAAGRTGVPARVHLKVDTGLGRGGFTAAQFSALLSELRGWTSTEAEHLRITGLMTHLANADVPGDPATAEQVAEFRARQRELTAFLDSVGGALGDPEALETHLANSPGALGGEEIGGTMVRVGLSTYGLSPFEDRTAADLGLRPAMSLVSRVLTVKEVPAGHGASYGLTYRAPADTRFALVAGGYADGLPRGASGRAQVTIRGRRFPVVGRIAMDQMVVDVGDAPVETGDAVVILGDGRTGPSAEEWGEWAGTINYEIVARVGPRVDREVASGPLPEPADANAAIDASRLRIRPDEDVSAGESADGNESADASRLRADPVRLRIADREGMAAFASGLAAVLRAGDVVVLTGNLGAGKTTLTQFLGRALDVRGRVSSPTFTIAREHPARGAGPGLVHVDAYRLTGAEEFEDLGLDAALDESVTVVEWGRGMAESLGDHLDIEILRTGALGAADAEVTGVGAPEADDGLETELTGAERSGDVPAGEAHSTAGGAAEPAGDALDDALGGSEGEDRGPAEDGAEDEERIVVIHPVGPAWEERGESLRGLVRAFPSASAHGAPAQPAPTVHAPTHQEGDRP</sequence>
<comment type="cofactor">
    <cofactor evidence="1 5">
        <name>pyridoxal 5'-phosphate</name>
        <dbReference type="ChEBI" id="CHEBI:597326"/>
    </cofactor>
</comment>
<proteinExistence type="inferred from homology"/>
<dbReference type="InterPro" id="IPR029066">
    <property type="entry name" value="PLP-binding_barrel"/>
</dbReference>
<evidence type="ECO:0000256" key="3">
    <source>
        <dbReference type="ARBA" id="ARBA00023235"/>
    </source>
</evidence>
<dbReference type="PANTHER" id="PTHR30511:SF0">
    <property type="entry name" value="ALANINE RACEMASE, CATABOLIC-RELATED"/>
    <property type="match status" value="1"/>
</dbReference>
<evidence type="ECO:0000256" key="1">
    <source>
        <dbReference type="ARBA" id="ARBA00001933"/>
    </source>
</evidence>
<evidence type="ECO:0000313" key="8">
    <source>
        <dbReference type="EMBL" id="GAA2104967.1"/>
    </source>
</evidence>
<evidence type="ECO:0000256" key="6">
    <source>
        <dbReference type="SAM" id="MobiDB-lite"/>
    </source>
</evidence>
<evidence type="ECO:0000256" key="2">
    <source>
        <dbReference type="ARBA" id="ARBA00022898"/>
    </source>
</evidence>
<keyword evidence="3 5" id="KW-0413">Isomerase</keyword>
<organism evidence="8 9">
    <name type="scientific">Brevibacterium salitolerans</name>
    <dbReference type="NCBI Taxonomy" id="1403566"/>
    <lineage>
        <taxon>Bacteria</taxon>
        <taxon>Bacillati</taxon>
        <taxon>Actinomycetota</taxon>
        <taxon>Actinomycetes</taxon>
        <taxon>Micrococcales</taxon>
        <taxon>Brevibacteriaceae</taxon>
        <taxon>Brevibacterium</taxon>
    </lineage>
</organism>
<gene>
    <name evidence="8" type="ORF">GCM10009823_29920</name>
</gene>
<dbReference type="InterPro" id="IPR020622">
    <property type="entry name" value="Ala_racemase_pyridoxalP-BS"/>
</dbReference>
<evidence type="ECO:0000259" key="7">
    <source>
        <dbReference type="SMART" id="SM01005"/>
    </source>
</evidence>
<accession>A0ABN2X4M6</accession>
<dbReference type="CDD" id="cd00430">
    <property type="entry name" value="PLPDE_III_AR"/>
    <property type="match status" value="1"/>
</dbReference>
<dbReference type="RefSeq" id="WP_344338168.1">
    <property type="nucleotide sequence ID" value="NZ_BAAAPZ010000018.1"/>
</dbReference>
<dbReference type="EC" id="5.1.1.1" evidence="5"/>
<dbReference type="Gene3D" id="3.40.50.300">
    <property type="entry name" value="P-loop containing nucleotide triphosphate hydrolases"/>
    <property type="match status" value="1"/>
</dbReference>
<feature type="binding site" evidence="5">
    <location>
        <position position="359"/>
    </location>
    <ligand>
        <name>substrate</name>
    </ligand>
</feature>
<protein>
    <recommendedName>
        <fullName evidence="5">Alanine racemase</fullName>
        <ecNumber evidence="5">5.1.1.1</ecNumber>
    </recommendedName>
</protein>
<keyword evidence="9" id="KW-1185">Reference proteome</keyword>
<comment type="caution">
    <text evidence="8">The sequence shown here is derived from an EMBL/GenBank/DDBJ whole genome shotgun (WGS) entry which is preliminary data.</text>
</comment>
<comment type="function">
    <text evidence="5">Catalyzes the interconversion of L-alanine and D-alanine. May also act on other amino acids.</text>
</comment>
<feature type="domain" description="Alanine racemase C-terminal" evidence="7">
    <location>
        <begin position="290"/>
        <end position="416"/>
    </location>
</feature>
<dbReference type="Pfam" id="PF02367">
    <property type="entry name" value="TsaE"/>
    <property type="match status" value="1"/>
</dbReference>
<dbReference type="HAMAP" id="MF_01201">
    <property type="entry name" value="Ala_racemase"/>
    <property type="match status" value="1"/>
</dbReference>
<dbReference type="PANTHER" id="PTHR30511">
    <property type="entry name" value="ALANINE RACEMASE"/>
    <property type="match status" value="1"/>
</dbReference>